<keyword evidence="3 7" id="KW-0808">Transferase</keyword>
<evidence type="ECO:0000256" key="4">
    <source>
        <dbReference type="ARBA" id="ARBA00022723"/>
    </source>
</evidence>
<organism evidence="8 9">
    <name type="scientific">Lepeophtheirus salmonis</name>
    <name type="common">Salmon louse</name>
    <name type="synonym">Caligus salmonis</name>
    <dbReference type="NCBI Taxonomy" id="72036"/>
    <lineage>
        <taxon>Eukaryota</taxon>
        <taxon>Metazoa</taxon>
        <taxon>Ecdysozoa</taxon>
        <taxon>Arthropoda</taxon>
        <taxon>Crustacea</taxon>
        <taxon>Multicrustacea</taxon>
        <taxon>Hexanauplia</taxon>
        <taxon>Copepoda</taxon>
        <taxon>Siphonostomatoida</taxon>
        <taxon>Caligidae</taxon>
        <taxon>Lepeophtheirus</taxon>
    </lineage>
</organism>
<dbReference type="InterPro" id="IPR008949">
    <property type="entry name" value="Isoprenoid_synthase_dom_sf"/>
</dbReference>
<dbReference type="GO" id="GO:0097269">
    <property type="term" value="F:all-trans-decaprenyl-diphosphate synthase activity"/>
    <property type="evidence" value="ECO:0007669"/>
    <property type="project" value="UniProtKB-EC"/>
</dbReference>
<dbReference type="OrthoDB" id="9927103at2759"/>
<dbReference type="CDD" id="cd00685">
    <property type="entry name" value="Trans_IPPS_HT"/>
    <property type="match status" value="1"/>
</dbReference>
<dbReference type="InterPro" id="IPR033749">
    <property type="entry name" value="Polyprenyl_synt_CS"/>
</dbReference>
<keyword evidence="6" id="KW-0414">Isoprene biosynthesis</keyword>
<comment type="similarity">
    <text evidence="2 7">Belongs to the FPP/GGPP synthase family.</text>
</comment>
<keyword evidence="4" id="KW-0479">Metal-binding</keyword>
<dbReference type="GO" id="GO:1990234">
    <property type="term" value="C:transferase complex"/>
    <property type="evidence" value="ECO:0007669"/>
    <property type="project" value="TreeGrafter"/>
</dbReference>
<proteinExistence type="inferred from homology"/>
<dbReference type="GO" id="GO:0005739">
    <property type="term" value="C:mitochondrion"/>
    <property type="evidence" value="ECO:0007669"/>
    <property type="project" value="TreeGrafter"/>
</dbReference>
<evidence type="ECO:0000256" key="5">
    <source>
        <dbReference type="ARBA" id="ARBA00022842"/>
    </source>
</evidence>
<dbReference type="PROSITE" id="PS00723">
    <property type="entry name" value="POLYPRENYL_SYNTHASE_1"/>
    <property type="match status" value="1"/>
</dbReference>
<dbReference type="AlphaFoldDB" id="A0A7R8HC63"/>
<dbReference type="GO" id="GO:0046872">
    <property type="term" value="F:metal ion binding"/>
    <property type="evidence" value="ECO:0007669"/>
    <property type="project" value="UniProtKB-KW"/>
</dbReference>
<evidence type="ECO:0000256" key="7">
    <source>
        <dbReference type="RuleBase" id="RU004466"/>
    </source>
</evidence>
<dbReference type="GO" id="GO:0008299">
    <property type="term" value="P:isoprenoid biosynthetic process"/>
    <property type="evidence" value="ECO:0007669"/>
    <property type="project" value="UniProtKB-KW"/>
</dbReference>
<dbReference type="PANTHER" id="PTHR12001">
    <property type="entry name" value="GERANYLGERANYL PYROPHOSPHATE SYNTHASE"/>
    <property type="match status" value="1"/>
</dbReference>
<gene>
    <name evidence="8" type="ORF">LSAA_12006</name>
</gene>
<reference evidence="8" key="1">
    <citation type="submission" date="2021-02" db="EMBL/GenBank/DDBJ databases">
        <authorList>
            <person name="Bekaert M."/>
        </authorList>
    </citation>
    <scope>NUCLEOTIDE SEQUENCE</scope>
    <source>
        <strain evidence="8">IoA-00</strain>
    </source>
</reference>
<sequence length="364" mass="40682">MQGDESGASDPILSNYKIQEINYSIKELGVTNIHFQGFVRMRSSILKYVSLHLFARNLGTVPSRKSIPALESDLKMMLEEIHAQLDAGAKHAPELREMAKYYFDDNLVQRQRRVAVISEMIHTASLVHDDVLDHAEQRRGKPSINVKWDIRKSTICGDYILSVASNMMSKIGNDDVVITLSQILTDLVNGEFQQLQNKNSESERFQLYLNKTFNKTASLIAYSCRGNAILAGANPELAECCYEYGRNIGVAFQLVDDLLDFVSSSELLGKPAAADLKLGLATAPVLFASSKFRELEPMIDRRFSEPGDIEAAFDAVLKSDGLERTRELATNHCGDAVKSIRDLKDSSFKLSLIDICDRVLNRIK</sequence>
<dbReference type="SFLD" id="SFLDS00005">
    <property type="entry name" value="Isoprenoid_Synthase_Type_I"/>
    <property type="match status" value="1"/>
</dbReference>
<dbReference type="EC" id="2.5.1.91" evidence="8"/>
<evidence type="ECO:0000313" key="8">
    <source>
        <dbReference type="EMBL" id="CAF2984056.1"/>
    </source>
</evidence>
<accession>A0A7R8HC63</accession>
<comment type="cofactor">
    <cofactor evidence="1">
        <name>Mg(2+)</name>
        <dbReference type="ChEBI" id="CHEBI:18420"/>
    </cofactor>
</comment>
<dbReference type="Gene3D" id="1.10.600.10">
    <property type="entry name" value="Farnesyl Diphosphate Synthase"/>
    <property type="match status" value="1"/>
</dbReference>
<dbReference type="Pfam" id="PF00348">
    <property type="entry name" value="polyprenyl_synt"/>
    <property type="match status" value="1"/>
</dbReference>
<evidence type="ECO:0000256" key="2">
    <source>
        <dbReference type="ARBA" id="ARBA00006706"/>
    </source>
</evidence>
<dbReference type="EMBL" id="HG994585">
    <property type="protein sequence ID" value="CAF2984056.1"/>
    <property type="molecule type" value="Genomic_DNA"/>
</dbReference>
<dbReference type="Proteomes" id="UP000675881">
    <property type="component" value="Chromosome 6"/>
</dbReference>
<dbReference type="PANTHER" id="PTHR12001:SF69">
    <property type="entry name" value="ALL TRANS-POLYPRENYL-DIPHOSPHATE SYNTHASE PDSS1"/>
    <property type="match status" value="1"/>
</dbReference>
<evidence type="ECO:0000256" key="6">
    <source>
        <dbReference type="ARBA" id="ARBA00023229"/>
    </source>
</evidence>
<evidence type="ECO:0000313" key="9">
    <source>
        <dbReference type="Proteomes" id="UP000675881"/>
    </source>
</evidence>
<evidence type="ECO:0000256" key="1">
    <source>
        <dbReference type="ARBA" id="ARBA00001946"/>
    </source>
</evidence>
<dbReference type="GO" id="GO:0006744">
    <property type="term" value="P:ubiquinone biosynthetic process"/>
    <property type="evidence" value="ECO:0007669"/>
    <property type="project" value="TreeGrafter"/>
</dbReference>
<dbReference type="InterPro" id="IPR000092">
    <property type="entry name" value="Polyprenyl_synt"/>
</dbReference>
<keyword evidence="5" id="KW-0460">Magnesium</keyword>
<keyword evidence="9" id="KW-1185">Reference proteome</keyword>
<dbReference type="SUPFAM" id="SSF48576">
    <property type="entry name" value="Terpenoid synthases"/>
    <property type="match status" value="1"/>
</dbReference>
<dbReference type="GO" id="GO:0042811">
    <property type="term" value="P:pheromone biosynthetic process"/>
    <property type="evidence" value="ECO:0007669"/>
    <property type="project" value="UniProtKB-ARBA"/>
</dbReference>
<name>A0A7R8HC63_LEPSM</name>
<evidence type="ECO:0000256" key="3">
    <source>
        <dbReference type="ARBA" id="ARBA00022679"/>
    </source>
</evidence>
<dbReference type="PROSITE" id="PS00444">
    <property type="entry name" value="POLYPRENYL_SYNTHASE_2"/>
    <property type="match status" value="1"/>
</dbReference>
<protein>
    <submittedName>
        <fullName evidence="8">PDSS1</fullName>
        <ecNumber evidence="8">2.5.1.91</ecNumber>
    </submittedName>
</protein>